<dbReference type="EMBL" id="RZNJ01000005">
    <property type="protein sequence ID" value="RUT29233.1"/>
    <property type="molecule type" value="Genomic_DNA"/>
</dbReference>
<evidence type="ECO:0000313" key="2">
    <source>
        <dbReference type="Proteomes" id="UP000281547"/>
    </source>
</evidence>
<reference evidence="1 2" key="1">
    <citation type="journal article" date="2016" name="Int. J. Syst. Evol. Microbiol.">
        <title>Arsenicitalea aurantiaca gen. nov., sp. nov., a new member of the family Hyphomicrobiaceae, isolated from high-arsenic sediment.</title>
        <authorList>
            <person name="Mu Y."/>
            <person name="Zhou L."/>
            <person name="Zeng X.C."/>
            <person name="Liu L."/>
            <person name="Pan Y."/>
            <person name="Chen X."/>
            <person name="Wang J."/>
            <person name="Li S."/>
            <person name="Li W.J."/>
            <person name="Wang Y."/>
        </authorList>
    </citation>
    <scope>NUCLEOTIDE SEQUENCE [LARGE SCALE GENOMIC DNA]</scope>
    <source>
        <strain evidence="1 2">42-50</strain>
    </source>
</reference>
<name>A0A433X577_9HYPH</name>
<dbReference type="RefSeq" id="WP_127189223.1">
    <property type="nucleotide sequence ID" value="NZ_RZNJ01000005.1"/>
</dbReference>
<accession>A0A433X577</accession>
<dbReference type="InterPro" id="IPR036953">
    <property type="entry name" value="GreA/GreB_C_sf"/>
</dbReference>
<dbReference type="Gene3D" id="3.10.50.30">
    <property type="entry name" value="Transcription elongation factor, GreA/GreB, C-terminal domain"/>
    <property type="match status" value="1"/>
</dbReference>
<comment type="caution">
    <text evidence="1">The sequence shown here is derived from an EMBL/GenBank/DDBJ whole genome shotgun (WGS) entry which is preliminary data.</text>
</comment>
<sequence length="212" mass="23486">MLQVQSMITTLSTCDYVRLEVLMSTLTGSRHATANLARRKLASAIVILPSELPCSTVSVGKRVRYRLDAEAAREQQLIWQAGESSETVSCLEPIGLALLGLKPSQTVVYPDESGQMRKITVERVTCDGRDTAKDTPGVALSRTVIAVFPERMWRELQRRLLRWLQSRARTTLETLNDNQLADIGVKRHELDTVAALIVASDPTADLQKLAQS</sequence>
<gene>
    <name evidence="1" type="ORF">EMQ25_13960</name>
</gene>
<dbReference type="OrthoDB" id="7873913at2"/>
<organism evidence="1 2">
    <name type="scientific">Arsenicitalea aurantiaca</name>
    <dbReference type="NCBI Taxonomy" id="1783274"/>
    <lineage>
        <taxon>Bacteria</taxon>
        <taxon>Pseudomonadati</taxon>
        <taxon>Pseudomonadota</taxon>
        <taxon>Alphaproteobacteria</taxon>
        <taxon>Hyphomicrobiales</taxon>
        <taxon>Devosiaceae</taxon>
        <taxon>Arsenicitalea</taxon>
    </lineage>
</organism>
<evidence type="ECO:0000313" key="1">
    <source>
        <dbReference type="EMBL" id="RUT29233.1"/>
    </source>
</evidence>
<dbReference type="GO" id="GO:0032784">
    <property type="term" value="P:regulation of DNA-templated transcription elongation"/>
    <property type="evidence" value="ECO:0007669"/>
    <property type="project" value="InterPro"/>
</dbReference>
<proteinExistence type="predicted"/>
<protein>
    <recommendedName>
        <fullName evidence="3">DUF1127 domain-containing protein</fullName>
    </recommendedName>
</protein>
<keyword evidence="2" id="KW-1185">Reference proteome</keyword>
<dbReference type="GO" id="GO:0003677">
    <property type="term" value="F:DNA binding"/>
    <property type="evidence" value="ECO:0007669"/>
    <property type="project" value="InterPro"/>
</dbReference>
<evidence type="ECO:0008006" key="3">
    <source>
        <dbReference type="Google" id="ProtNLM"/>
    </source>
</evidence>
<dbReference type="AlphaFoldDB" id="A0A433X577"/>
<dbReference type="Proteomes" id="UP000281547">
    <property type="component" value="Unassembled WGS sequence"/>
</dbReference>